<proteinExistence type="predicted"/>
<dbReference type="EMBL" id="JANPWB010000010">
    <property type="protein sequence ID" value="KAJ1141450.1"/>
    <property type="molecule type" value="Genomic_DNA"/>
</dbReference>
<dbReference type="AlphaFoldDB" id="A0AAV7QN22"/>
<feature type="region of interest" description="Disordered" evidence="1">
    <location>
        <begin position="1"/>
        <end position="35"/>
    </location>
</feature>
<feature type="region of interest" description="Disordered" evidence="1">
    <location>
        <begin position="50"/>
        <end position="75"/>
    </location>
</feature>
<sequence length="105" mass="11119">MTPETRRPESGSARRSTPNSSRQAGGSLRKTLSGLESEMVGGQVLLGCSQRIGSGAAGDPSLGRPKRAKDGRRVAPLVQEPEIAGRRRFSSWIQSRGSGGVETRT</sequence>
<keyword evidence="3" id="KW-1185">Reference proteome</keyword>
<evidence type="ECO:0000313" key="2">
    <source>
        <dbReference type="EMBL" id="KAJ1141450.1"/>
    </source>
</evidence>
<dbReference type="Proteomes" id="UP001066276">
    <property type="component" value="Chromosome 6"/>
</dbReference>
<name>A0AAV7QN22_PLEWA</name>
<gene>
    <name evidence="2" type="ORF">NDU88_007782</name>
</gene>
<reference evidence="2" key="1">
    <citation type="journal article" date="2022" name="bioRxiv">
        <title>Sequencing and chromosome-scale assembly of the giantPleurodeles waltlgenome.</title>
        <authorList>
            <person name="Brown T."/>
            <person name="Elewa A."/>
            <person name="Iarovenko S."/>
            <person name="Subramanian E."/>
            <person name="Araus A.J."/>
            <person name="Petzold A."/>
            <person name="Susuki M."/>
            <person name="Suzuki K.-i.T."/>
            <person name="Hayashi T."/>
            <person name="Toyoda A."/>
            <person name="Oliveira C."/>
            <person name="Osipova E."/>
            <person name="Leigh N.D."/>
            <person name="Simon A."/>
            <person name="Yun M.H."/>
        </authorList>
    </citation>
    <scope>NUCLEOTIDE SEQUENCE</scope>
    <source>
        <strain evidence="2">20211129_DDA</strain>
        <tissue evidence="2">Liver</tissue>
    </source>
</reference>
<organism evidence="2 3">
    <name type="scientific">Pleurodeles waltl</name>
    <name type="common">Iberian ribbed newt</name>
    <dbReference type="NCBI Taxonomy" id="8319"/>
    <lineage>
        <taxon>Eukaryota</taxon>
        <taxon>Metazoa</taxon>
        <taxon>Chordata</taxon>
        <taxon>Craniata</taxon>
        <taxon>Vertebrata</taxon>
        <taxon>Euteleostomi</taxon>
        <taxon>Amphibia</taxon>
        <taxon>Batrachia</taxon>
        <taxon>Caudata</taxon>
        <taxon>Salamandroidea</taxon>
        <taxon>Salamandridae</taxon>
        <taxon>Pleurodelinae</taxon>
        <taxon>Pleurodeles</taxon>
    </lineage>
</organism>
<evidence type="ECO:0000256" key="1">
    <source>
        <dbReference type="SAM" id="MobiDB-lite"/>
    </source>
</evidence>
<comment type="caution">
    <text evidence="2">The sequence shown here is derived from an EMBL/GenBank/DDBJ whole genome shotgun (WGS) entry which is preliminary data.</text>
</comment>
<evidence type="ECO:0000313" key="3">
    <source>
        <dbReference type="Proteomes" id="UP001066276"/>
    </source>
</evidence>
<protein>
    <submittedName>
        <fullName evidence="2">Uncharacterized protein</fullName>
    </submittedName>
</protein>
<accession>A0AAV7QN22</accession>
<feature type="compositionally biased region" description="Polar residues" evidence="1">
    <location>
        <begin position="13"/>
        <end position="24"/>
    </location>
</feature>